<reference evidence="2 3" key="1">
    <citation type="submission" date="2016-08" db="EMBL/GenBank/DDBJ databases">
        <authorList>
            <person name="Seilhamer J.J."/>
        </authorList>
    </citation>
    <scope>NUCLEOTIDE SEQUENCE [LARGE SCALE GENOMIC DNA]</scope>
    <source>
        <strain evidence="2 3">BRTC-1</strain>
    </source>
</reference>
<sequence>MLKNAINLKILFWATLVAGAISSLVKWGSEVNFPPRTAQDISPPAAHIEQWFGSFGFHAHSWDYLYQGINVSGVVTTYHWLFSFAFAFVYIFISAFYPQIRTWYGALYGILITVIMHGLLIPLLGFRPLAYADGQTGWLWNLNAYELFSEVFGHLFWAFSIEICLIAILAIFLRPIHGKWTR</sequence>
<name>A0A1B2LWI5_9GAMM</name>
<evidence type="ECO:0008006" key="4">
    <source>
        <dbReference type="Google" id="ProtNLM"/>
    </source>
</evidence>
<organism evidence="2 3">
    <name type="scientific">Acinetobacter larvae</name>
    <dbReference type="NCBI Taxonomy" id="1789224"/>
    <lineage>
        <taxon>Bacteria</taxon>
        <taxon>Pseudomonadati</taxon>
        <taxon>Pseudomonadota</taxon>
        <taxon>Gammaproteobacteria</taxon>
        <taxon>Moraxellales</taxon>
        <taxon>Moraxellaceae</taxon>
        <taxon>Acinetobacter</taxon>
    </lineage>
</organism>
<protein>
    <recommendedName>
        <fullName evidence="4">DUF1440 domain-containing protein</fullName>
    </recommendedName>
</protein>
<accession>A0A1B2LWI5</accession>
<dbReference type="RefSeq" id="WP_067552104.1">
    <property type="nucleotide sequence ID" value="NZ_CP016895.1"/>
</dbReference>
<evidence type="ECO:0000313" key="3">
    <source>
        <dbReference type="Proteomes" id="UP000093391"/>
    </source>
</evidence>
<evidence type="ECO:0000256" key="1">
    <source>
        <dbReference type="SAM" id="Phobius"/>
    </source>
</evidence>
<dbReference type="InterPro" id="IPR009898">
    <property type="entry name" value="DUF1440"/>
</dbReference>
<feature type="transmembrane region" description="Helical" evidence="1">
    <location>
        <begin position="78"/>
        <end position="97"/>
    </location>
</feature>
<keyword evidence="1" id="KW-0472">Membrane</keyword>
<dbReference type="AlphaFoldDB" id="A0A1B2LWI5"/>
<feature type="transmembrane region" description="Helical" evidence="1">
    <location>
        <begin position="104"/>
        <end position="131"/>
    </location>
</feature>
<dbReference type="Proteomes" id="UP000093391">
    <property type="component" value="Chromosome"/>
</dbReference>
<proteinExistence type="predicted"/>
<dbReference type="KEGG" id="ala:BFG52_02335"/>
<feature type="transmembrane region" description="Helical" evidence="1">
    <location>
        <begin position="151"/>
        <end position="173"/>
    </location>
</feature>
<keyword evidence="1" id="KW-0812">Transmembrane</keyword>
<gene>
    <name evidence="2" type="ORF">BFG52_02335</name>
</gene>
<evidence type="ECO:0000313" key="2">
    <source>
        <dbReference type="EMBL" id="AOA57308.1"/>
    </source>
</evidence>
<dbReference type="Pfam" id="PF07274">
    <property type="entry name" value="DUF1440"/>
    <property type="match status" value="1"/>
</dbReference>
<dbReference type="EMBL" id="CP016895">
    <property type="protein sequence ID" value="AOA57308.1"/>
    <property type="molecule type" value="Genomic_DNA"/>
</dbReference>
<dbReference type="OrthoDB" id="1629003at2"/>
<keyword evidence="3" id="KW-1185">Reference proteome</keyword>
<keyword evidence="1" id="KW-1133">Transmembrane helix</keyword>